<organism evidence="1">
    <name type="scientific">Streptomyces sp. R39</name>
    <dbReference type="NCBI Taxonomy" id="3238631"/>
    <lineage>
        <taxon>Bacteria</taxon>
        <taxon>Bacillati</taxon>
        <taxon>Actinomycetota</taxon>
        <taxon>Actinomycetes</taxon>
        <taxon>Kitasatosporales</taxon>
        <taxon>Streptomycetaceae</taxon>
        <taxon>Streptomyces</taxon>
    </lineage>
</organism>
<proteinExistence type="predicted"/>
<evidence type="ECO:0000313" key="1">
    <source>
        <dbReference type="EMBL" id="XDQ43856.1"/>
    </source>
</evidence>
<accession>A0AB39QNQ9</accession>
<dbReference type="EMBL" id="CP163441">
    <property type="protein sequence ID" value="XDQ43856.1"/>
    <property type="molecule type" value="Genomic_DNA"/>
</dbReference>
<gene>
    <name evidence="1" type="ORF">AB5J52_17165</name>
</gene>
<sequence length="168" mass="18120">MTHWIRRPLPPHEEVNVVFFRGMSLDELVRGLLAAQRMPLAYGKGADWGVIMHDMLGWDSDDHGLVDYGRLCRAGGELAVFVTEPCIAKAHGPEFGYYRDGRLITGLSFETPSYGVGERPDLLASVLAAANLIGPHAECGGDGEAGIARSIAAHFSLPDLDLPDPALP</sequence>
<dbReference type="RefSeq" id="WP_369222890.1">
    <property type="nucleotide sequence ID" value="NZ_CP163441.1"/>
</dbReference>
<name>A0AB39QNQ9_9ACTN</name>
<dbReference type="AlphaFoldDB" id="A0AB39QNQ9"/>
<protein>
    <submittedName>
        <fullName evidence="1">Uncharacterized protein</fullName>
    </submittedName>
</protein>
<reference evidence="1" key="1">
    <citation type="submission" date="2024-07" db="EMBL/GenBank/DDBJ databases">
        <authorList>
            <person name="Yu S.T."/>
        </authorList>
    </citation>
    <scope>NUCLEOTIDE SEQUENCE</scope>
    <source>
        <strain evidence="1">R39</strain>
    </source>
</reference>